<dbReference type="Gene3D" id="3.30.70.2450">
    <property type="match status" value="1"/>
</dbReference>
<comment type="caution">
    <text evidence="5">The sequence shown here is derived from an EMBL/GenBank/DDBJ whole genome shotgun (WGS) entry which is preliminary data.</text>
</comment>
<dbReference type="PRINTS" id="PR00420">
    <property type="entry name" value="RNGMNOXGNASE"/>
</dbReference>
<feature type="domain" description="FAD-binding" evidence="4">
    <location>
        <begin position="5"/>
        <end position="338"/>
    </location>
</feature>
<sequence>MSDTYDVVIVGGGPSGLWLAAELKLAGIAVCVLERRQEHVTQSRSLTIHGRTLEVLALRGLADRFLAKGRPIPNWHFAGLPTRLDFSIFEARYPFMLFIPQTQTEALLEARARELGVEIRRGFLVEKVAQGDRSVRVEGAGSEGWFSLEASYVVGADGARSVVRREAGIPYSGIYPTKSIMMADARVDIPAGQPTFSAECPNGGLTILPLGNGAQRVICLDTERSHVHPHEPLSEDELRQSLIRIVGSDLNLRDATWLTRFSDETRLADAYRQGRIFLVGDAAHIHAPMGGQGLNVGLQDAMNLGWKLAAVLKGDAPAALLATYEAERRPVGKRLFNNTLAQSALASLFDPAGRALREIVSEFLGHSSLNHELAGEISGFGLHYPTPLLEDNSDRQSAGLIGQRVPDCDLTGPDGTITTIYHGLESGHWLHLSLQQGARVDAPDWLAPSAIKSLTGVPAAMQMPLFQGLAAMLVRPDGYLAASSALAVDGV</sequence>
<dbReference type="AlphaFoldDB" id="A0A2S9JPL9"/>
<dbReference type="GO" id="GO:0071949">
    <property type="term" value="F:FAD binding"/>
    <property type="evidence" value="ECO:0007669"/>
    <property type="project" value="InterPro"/>
</dbReference>
<keyword evidence="2" id="KW-0285">Flavoprotein</keyword>
<gene>
    <name evidence="5" type="ORF">C5750_07455</name>
</gene>
<proteinExistence type="predicted"/>
<dbReference type="PANTHER" id="PTHR43004">
    <property type="entry name" value="TRK SYSTEM POTASSIUM UPTAKE PROTEIN"/>
    <property type="match status" value="1"/>
</dbReference>
<accession>A0A2S9JPL9</accession>
<dbReference type="Gene3D" id="3.40.30.120">
    <property type="match status" value="1"/>
</dbReference>
<dbReference type="Gene3D" id="3.50.50.60">
    <property type="entry name" value="FAD/NAD(P)-binding domain"/>
    <property type="match status" value="1"/>
</dbReference>
<protein>
    <submittedName>
        <fullName evidence="5">2-polyprenyl-6-methoxyphenol hydroxylase</fullName>
    </submittedName>
</protein>
<dbReference type="Proteomes" id="UP000238563">
    <property type="component" value="Unassembled WGS sequence"/>
</dbReference>
<dbReference type="InterPro" id="IPR002938">
    <property type="entry name" value="FAD-bd"/>
</dbReference>
<reference evidence="5 6" key="1">
    <citation type="submission" date="2018-02" db="EMBL/GenBank/DDBJ databases">
        <title>The draft genome of Phyllobacterium myrsinacearum DSM5892.</title>
        <authorList>
            <person name="Li L."/>
            <person name="Liu L."/>
            <person name="Zhang X."/>
            <person name="Wang T."/>
        </authorList>
    </citation>
    <scope>NUCLEOTIDE SEQUENCE [LARGE SCALE GENOMIC DNA]</scope>
    <source>
        <strain evidence="5 6">DSM 5892</strain>
    </source>
</reference>
<organism evidence="5 6">
    <name type="scientific">Phyllobacterium myrsinacearum</name>
    <dbReference type="NCBI Taxonomy" id="28101"/>
    <lineage>
        <taxon>Bacteria</taxon>
        <taxon>Pseudomonadati</taxon>
        <taxon>Pseudomonadota</taxon>
        <taxon>Alphaproteobacteria</taxon>
        <taxon>Hyphomicrobiales</taxon>
        <taxon>Phyllobacteriaceae</taxon>
        <taxon>Phyllobacterium</taxon>
    </lineage>
</organism>
<dbReference type="PANTHER" id="PTHR43004:SF19">
    <property type="entry name" value="BINDING MONOOXYGENASE, PUTATIVE (JCVI)-RELATED"/>
    <property type="match status" value="1"/>
</dbReference>
<keyword evidence="6" id="KW-1185">Reference proteome</keyword>
<dbReference type="OrthoDB" id="9791689at2"/>
<evidence type="ECO:0000313" key="5">
    <source>
        <dbReference type="EMBL" id="PRD55022.1"/>
    </source>
</evidence>
<dbReference type="Pfam" id="PF01494">
    <property type="entry name" value="FAD_binding_3"/>
    <property type="match status" value="1"/>
</dbReference>
<dbReference type="EMBL" id="PVBT01000002">
    <property type="protein sequence ID" value="PRD55022.1"/>
    <property type="molecule type" value="Genomic_DNA"/>
</dbReference>
<dbReference type="InterPro" id="IPR036188">
    <property type="entry name" value="FAD/NAD-bd_sf"/>
</dbReference>
<name>A0A2S9JPL9_9HYPH</name>
<evidence type="ECO:0000313" key="6">
    <source>
        <dbReference type="Proteomes" id="UP000238563"/>
    </source>
</evidence>
<evidence type="ECO:0000259" key="4">
    <source>
        <dbReference type="Pfam" id="PF01494"/>
    </source>
</evidence>
<dbReference type="RefSeq" id="WP_105733252.1">
    <property type="nucleotide sequence ID" value="NZ_PVBT01000002.1"/>
</dbReference>
<evidence type="ECO:0000256" key="2">
    <source>
        <dbReference type="ARBA" id="ARBA00022630"/>
    </source>
</evidence>
<comment type="cofactor">
    <cofactor evidence="1">
        <name>FAD</name>
        <dbReference type="ChEBI" id="CHEBI:57692"/>
    </cofactor>
</comment>
<dbReference type="InterPro" id="IPR050641">
    <property type="entry name" value="RIFMO-like"/>
</dbReference>
<dbReference type="GO" id="GO:0016709">
    <property type="term" value="F:oxidoreductase activity, acting on paired donors, with incorporation or reduction of molecular oxygen, NAD(P)H as one donor, and incorporation of one atom of oxygen"/>
    <property type="evidence" value="ECO:0007669"/>
    <property type="project" value="UniProtKB-ARBA"/>
</dbReference>
<evidence type="ECO:0000256" key="3">
    <source>
        <dbReference type="ARBA" id="ARBA00022827"/>
    </source>
</evidence>
<dbReference type="Pfam" id="PF21274">
    <property type="entry name" value="Rng_hyd_C"/>
    <property type="match status" value="1"/>
</dbReference>
<evidence type="ECO:0000256" key="1">
    <source>
        <dbReference type="ARBA" id="ARBA00001974"/>
    </source>
</evidence>
<dbReference type="SUPFAM" id="SSF51905">
    <property type="entry name" value="FAD/NAD(P)-binding domain"/>
    <property type="match status" value="1"/>
</dbReference>
<keyword evidence="3" id="KW-0274">FAD</keyword>